<dbReference type="PANTHER" id="PTHR10908">
    <property type="entry name" value="SEROTONIN N-ACETYLTRANSFERASE"/>
    <property type="match status" value="1"/>
</dbReference>
<dbReference type="InterPro" id="IPR016181">
    <property type="entry name" value="Acyl_CoA_acyltransferase"/>
</dbReference>
<dbReference type="OrthoDB" id="9800962at2"/>
<gene>
    <name evidence="4" type="ORF">CS006_00410</name>
</gene>
<dbReference type="EMBL" id="PEBI01000001">
    <property type="protein sequence ID" value="PJM74270.1"/>
    <property type="molecule type" value="Genomic_DNA"/>
</dbReference>
<comment type="caution">
    <text evidence="4">The sequence shown here is derived from an EMBL/GenBank/DDBJ whole genome shotgun (WGS) entry which is preliminary data.</text>
</comment>
<dbReference type="AlphaFoldDB" id="A0A2M9HBU2"/>
<dbReference type="CDD" id="cd04301">
    <property type="entry name" value="NAT_SF"/>
    <property type="match status" value="1"/>
</dbReference>
<keyword evidence="5" id="KW-1185">Reference proteome</keyword>
<dbReference type="Gene3D" id="3.40.630.30">
    <property type="match status" value="1"/>
</dbReference>
<dbReference type="InterPro" id="IPR051635">
    <property type="entry name" value="SNAT-like"/>
</dbReference>
<accession>A0A2M9HBU2</accession>
<dbReference type="GO" id="GO:0008080">
    <property type="term" value="F:N-acetyltransferase activity"/>
    <property type="evidence" value="ECO:0007669"/>
    <property type="project" value="UniProtKB-ARBA"/>
</dbReference>
<protein>
    <submittedName>
        <fullName evidence="4">GNAT family N-acetyltransferase</fullName>
    </submittedName>
</protein>
<sequence length="166" mass="18714">MMVRHAMLDDLDAIAAVEAACFPPAEAASREDFRRRLKAYPNHFWLMFADDDNGNDGSLISFVNGMTTDERDLADEMYEDASMHDENGAWQMVFGVNTMPEYRRHGYASAVLRQVIADAREQGRAGVVLTCKTEKIPFYARLGFVDEGVSDSTHGGVVWHQMRITF</sequence>
<proteinExistence type="predicted"/>
<evidence type="ECO:0000256" key="1">
    <source>
        <dbReference type="ARBA" id="ARBA00022679"/>
    </source>
</evidence>
<dbReference type="Proteomes" id="UP000229095">
    <property type="component" value="Unassembled WGS sequence"/>
</dbReference>
<dbReference type="PROSITE" id="PS51186">
    <property type="entry name" value="GNAT"/>
    <property type="match status" value="1"/>
</dbReference>
<dbReference type="InterPro" id="IPR000182">
    <property type="entry name" value="GNAT_dom"/>
</dbReference>
<keyword evidence="1 4" id="KW-0808">Transferase</keyword>
<reference evidence="4 5" key="1">
    <citation type="submission" date="2017-10" db="EMBL/GenBank/DDBJ databases">
        <title>Draft genome sequences of strains TRE 1, TRE 9, TRE H and TRI 7, isolated from tamarins, belonging to four potential novel Bifidobacterium species.</title>
        <authorList>
            <person name="Mattarelli P."/>
            <person name="Modesto M."/>
            <person name="Puglisi E."/>
            <person name="Morelli L."/>
            <person name="Spezio C."/>
            <person name="Bonetti A."/>
            <person name="Sandri C."/>
        </authorList>
    </citation>
    <scope>NUCLEOTIDE SEQUENCE [LARGE SCALE GENOMIC DNA]</scope>
    <source>
        <strain evidence="5">TRE1</strain>
    </source>
</reference>
<evidence type="ECO:0000259" key="3">
    <source>
        <dbReference type="PROSITE" id="PS51186"/>
    </source>
</evidence>
<organism evidence="4 5">
    <name type="scientific">Bifidobacterium primatium</name>
    <dbReference type="NCBI Taxonomy" id="2045438"/>
    <lineage>
        <taxon>Bacteria</taxon>
        <taxon>Bacillati</taxon>
        <taxon>Actinomycetota</taxon>
        <taxon>Actinomycetes</taxon>
        <taxon>Bifidobacteriales</taxon>
        <taxon>Bifidobacteriaceae</taxon>
        <taxon>Bifidobacterium</taxon>
    </lineage>
</organism>
<feature type="domain" description="N-acetyltransferase" evidence="3">
    <location>
        <begin position="1"/>
        <end position="165"/>
    </location>
</feature>
<keyword evidence="2" id="KW-0012">Acyltransferase</keyword>
<dbReference type="Pfam" id="PF00583">
    <property type="entry name" value="Acetyltransf_1"/>
    <property type="match status" value="1"/>
</dbReference>
<evidence type="ECO:0000313" key="4">
    <source>
        <dbReference type="EMBL" id="PJM74270.1"/>
    </source>
</evidence>
<evidence type="ECO:0000256" key="2">
    <source>
        <dbReference type="ARBA" id="ARBA00023315"/>
    </source>
</evidence>
<dbReference type="PANTHER" id="PTHR10908:SF0">
    <property type="entry name" value="SEROTONIN N-ACETYLTRANSFERASE"/>
    <property type="match status" value="1"/>
</dbReference>
<name>A0A2M9HBU2_9BIFI</name>
<evidence type="ECO:0000313" key="5">
    <source>
        <dbReference type="Proteomes" id="UP000229095"/>
    </source>
</evidence>
<dbReference type="SUPFAM" id="SSF55729">
    <property type="entry name" value="Acyl-CoA N-acyltransferases (Nat)"/>
    <property type="match status" value="1"/>
</dbReference>